<accession>A0AA86VEG9</accession>
<dbReference type="AlphaFoldDB" id="A0AA86VEG9"/>
<evidence type="ECO:0000313" key="2">
    <source>
        <dbReference type="Proteomes" id="UP001189624"/>
    </source>
</evidence>
<dbReference type="Gramene" id="rna-AYBTSS11_LOCUS17272">
    <property type="protein sequence ID" value="CAJ1957571.1"/>
    <property type="gene ID" value="gene-AYBTSS11_LOCUS17272"/>
</dbReference>
<proteinExistence type="predicted"/>
<dbReference type="EMBL" id="OY731402">
    <property type="protein sequence ID" value="CAJ1957571.1"/>
    <property type="molecule type" value="Genomic_DNA"/>
</dbReference>
<evidence type="ECO:0000313" key="1">
    <source>
        <dbReference type="EMBL" id="CAJ1957571.1"/>
    </source>
</evidence>
<gene>
    <name evidence="1" type="ORF">AYBTSS11_LOCUS17272</name>
</gene>
<keyword evidence="2" id="KW-1185">Reference proteome</keyword>
<name>A0AA86VEG9_9FABA</name>
<sequence>MALELAQYLTYKFLRAVIIHIFEKFILFPRELDQYYADKYLRTMAIILKKDPDIATDIEGAGAMLYGV</sequence>
<reference evidence="1" key="1">
    <citation type="submission" date="2023-10" db="EMBL/GenBank/DDBJ databases">
        <authorList>
            <person name="Domelevo Entfellner J.-B."/>
        </authorList>
    </citation>
    <scope>NUCLEOTIDE SEQUENCE</scope>
</reference>
<dbReference type="Proteomes" id="UP001189624">
    <property type="component" value="Chromosome 5"/>
</dbReference>
<organism evidence="1 2">
    <name type="scientific">Sphenostylis stenocarpa</name>
    <dbReference type="NCBI Taxonomy" id="92480"/>
    <lineage>
        <taxon>Eukaryota</taxon>
        <taxon>Viridiplantae</taxon>
        <taxon>Streptophyta</taxon>
        <taxon>Embryophyta</taxon>
        <taxon>Tracheophyta</taxon>
        <taxon>Spermatophyta</taxon>
        <taxon>Magnoliopsida</taxon>
        <taxon>eudicotyledons</taxon>
        <taxon>Gunneridae</taxon>
        <taxon>Pentapetalae</taxon>
        <taxon>rosids</taxon>
        <taxon>fabids</taxon>
        <taxon>Fabales</taxon>
        <taxon>Fabaceae</taxon>
        <taxon>Papilionoideae</taxon>
        <taxon>50 kb inversion clade</taxon>
        <taxon>NPAAA clade</taxon>
        <taxon>indigoferoid/millettioid clade</taxon>
        <taxon>Phaseoleae</taxon>
        <taxon>Sphenostylis</taxon>
    </lineage>
</organism>
<protein>
    <submittedName>
        <fullName evidence="1">Uncharacterized protein</fullName>
    </submittedName>
</protein>